<dbReference type="EMBL" id="CP006644">
    <property type="protein sequence ID" value="AHE54449.1"/>
    <property type="molecule type" value="Genomic_DNA"/>
</dbReference>
<evidence type="ECO:0000256" key="3">
    <source>
        <dbReference type="ARBA" id="ARBA00023163"/>
    </source>
</evidence>
<evidence type="ECO:0008006" key="8">
    <source>
        <dbReference type="Google" id="ProtNLM"/>
    </source>
</evidence>
<evidence type="ECO:0000313" key="7">
    <source>
        <dbReference type="Proteomes" id="UP000018851"/>
    </source>
</evidence>
<dbReference type="GO" id="GO:0045892">
    <property type="term" value="P:negative regulation of DNA-templated transcription"/>
    <property type="evidence" value="ECO:0007669"/>
    <property type="project" value="TreeGrafter"/>
</dbReference>
<dbReference type="SMART" id="SM00346">
    <property type="entry name" value="HTH_ICLR"/>
    <property type="match status" value="1"/>
</dbReference>
<dbReference type="Proteomes" id="UP000018851">
    <property type="component" value="Chromosome"/>
</dbReference>
<dbReference type="eggNOG" id="COG1414">
    <property type="taxonomic scope" value="Bacteria"/>
</dbReference>
<evidence type="ECO:0000256" key="2">
    <source>
        <dbReference type="ARBA" id="ARBA00023125"/>
    </source>
</evidence>
<keyword evidence="7" id="KW-1185">Reference proteome</keyword>
<evidence type="ECO:0000256" key="1">
    <source>
        <dbReference type="ARBA" id="ARBA00023015"/>
    </source>
</evidence>
<dbReference type="Gene3D" id="3.30.450.40">
    <property type="match status" value="1"/>
</dbReference>
<accession>W0A949</accession>
<dbReference type="PROSITE" id="PS51077">
    <property type="entry name" value="HTH_ICLR"/>
    <property type="match status" value="1"/>
</dbReference>
<evidence type="ECO:0000259" key="4">
    <source>
        <dbReference type="PROSITE" id="PS51077"/>
    </source>
</evidence>
<dbReference type="KEGG" id="ssan:NX02_13780"/>
<dbReference type="InterPro" id="IPR014757">
    <property type="entry name" value="Tscrpt_reg_IclR_C"/>
</dbReference>
<dbReference type="PROSITE" id="PS51078">
    <property type="entry name" value="ICLR_ED"/>
    <property type="match status" value="1"/>
</dbReference>
<dbReference type="InterPro" id="IPR050707">
    <property type="entry name" value="HTH_MetabolicPath_Reg"/>
</dbReference>
<proteinExistence type="predicted"/>
<dbReference type="HOGENOM" id="CLU_062618_7_1_5"/>
<feature type="domain" description="IclR-ED" evidence="5">
    <location>
        <begin position="63"/>
        <end position="244"/>
    </location>
</feature>
<dbReference type="AlphaFoldDB" id="W0A949"/>
<sequence>MDKTIVKGMSVLEALIAAPEPMGVSELARQLGLTKSNIHRYLQTFVGLGYVSSMDGRYSATLKVWQQGSKIIERLDIRRSIRPIMDRLARATLETVHLAISAGPDVIYVDKSEGVHSVRAFSEIGERAPTHCSATGKIFLAYHPTAMQETLAKSLRYYTPRTIVDPDALIAAAEEVRASGIAINRGEWEVAVGGIAAPVWGPDDQIIAAMGLTLPLVRFTEDGAATLIAQIRAAAAEASRSLGASTRQIAEEGPARLVA</sequence>
<dbReference type="InterPro" id="IPR036388">
    <property type="entry name" value="WH-like_DNA-bd_sf"/>
</dbReference>
<protein>
    <recommendedName>
        <fullName evidence="8">IclR family transcriptional regulator</fullName>
    </recommendedName>
</protein>
<evidence type="ECO:0000313" key="6">
    <source>
        <dbReference type="EMBL" id="AHE54449.1"/>
    </source>
</evidence>
<dbReference type="GO" id="GO:0003677">
    <property type="term" value="F:DNA binding"/>
    <property type="evidence" value="ECO:0007669"/>
    <property type="project" value="UniProtKB-KW"/>
</dbReference>
<dbReference type="Pfam" id="PF01614">
    <property type="entry name" value="IclR_C"/>
    <property type="match status" value="1"/>
</dbReference>
<keyword evidence="3" id="KW-0804">Transcription</keyword>
<organism evidence="6 7">
    <name type="scientific">Sphingomonas sanxanigenens DSM 19645 = NX02</name>
    <dbReference type="NCBI Taxonomy" id="1123269"/>
    <lineage>
        <taxon>Bacteria</taxon>
        <taxon>Pseudomonadati</taxon>
        <taxon>Pseudomonadota</taxon>
        <taxon>Alphaproteobacteria</taxon>
        <taxon>Sphingomonadales</taxon>
        <taxon>Sphingomonadaceae</taxon>
        <taxon>Sphingomonas</taxon>
    </lineage>
</organism>
<dbReference type="SUPFAM" id="SSF46785">
    <property type="entry name" value="Winged helix' DNA-binding domain"/>
    <property type="match status" value="1"/>
</dbReference>
<dbReference type="RefSeq" id="WP_025292652.1">
    <property type="nucleotide sequence ID" value="NZ_CP006644.1"/>
</dbReference>
<dbReference type="InterPro" id="IPR005471">
    <property type="entry name" value="Tscrpt_reg_IclR_N"/>
</dbReference>
<keyword evidence="1" id="KW-0805">Transcription regulation</keyword>
<dbReference type="GO" id="GO:0003700">
    <property type="term" value="F:DNA-binding transcription factor activity"/>
    <property type="evidence" value="ECO:0007669"/>
    <property type="project" value="TreeGrafter"/>
</dbReference>
<dbReference type="PANTHER" id="PTHR30136:SF35">
    <property type="entry name" value="HTH-TYPE TRANSCRIPTIONAL REGULATOR RV1719"/>
    <property type="match status" value="1"/>
</dbReference>
<dbReference type="Pfam" id="PF09339">
    <property type="entry name" value="HTH_IclR"/>
    <property type="match status" value="1"/>
</dbReference>
<dbReference type="InterPro" id="IPR036390">
    <property type="entry name" value="WH_DNA-bd_sf"/>
</dbReference>
<dbReference type="SUPFAM" id="SSF55781">
    <property type="entry name" value="GAF domain-like"/>
    <property type="match status" value="1"/>
</dbReference>
<gene>
    <name evidence="6" type="ORF">NX02_13780</name>
</gene>
<reference evidence="6 7" key="1">
    <citation type="submission" date="2013-07" db="EMBL/GenBank/DDBJ databases">
        <title>Completed genome of Sphingomonas sanxanigenens NX02.</title>
        <authorList>
            <person name="Ma T."/>
            <person name="Huang H."/>
            <person name="Wu M."/>
            <person name="Li X."/>
            <person name="Li G."/>
        </authorList>
    </citation>
    <scope>NUCLEOTIDE SEQUENCE [LARGE SCALE GENOMIC DNA]</scope>
    <source>
        <strain evidence="6 7">NX02</strain>
    </source>
</reference>
<dbReference type="InterPro" id="IPR029016">
    <property type="entry name" value="GAF-like_dom_sf"/>
</dbReference>
<dbReference type="PATRIC" id="fig|1123269.5.peg.2684"/>
<keyword evidence="2" id="KW-0238">DNA-binding</keyword>
<name>W0A949_9SPHN</name>
<dbReference type="Gene3D" id="1.10.10.10">
    <property type="entry name" value="Winged helix-like DNA-binding domain superfamily/Winged helix DNA-binding domain"/>
    <property type="match status" value="1"/>
</dbReference>
<dbReference type="STRING" id="1123269.NX02_13780"/>
<evidence type="ECO:0000259" key="5">
    <source>
        <dbReference type="PROSITE" id="PS51078"/>
    </source>
</evidence>
<feature type="domain" description="HTH iclR-type" evidence="4">
    <location>
        <begin position="2"/>
        <end position="62"/>
    </location>
</feature>
<dbReference type="PANTHER" id="PTHR30136">
    <property type="entry name" value="HELIX-TURN-HELIX TRANSCRIPTIONAL REGULATOR, ICLR FAMILY"/>
    <property type="match status" value="1"/>
</dbReference>